<keyword evidence="2" id="KW-0645">Protease</keyword>
<evidence type="ECO:0000313" key="7">
    <source>
        <dbReference type="EMBL" id="KKL28022.1"/>
    </source>
</evidence>
<feature type="domain" description="Peptidase S8/S53" evidence="5">
    <location>
        <begin position="13"/>
        <end position="243"/>
    </location>
</feature>
<name>A0A0F9CNL4_9ZZZZ</name>
<dbReference type="Pfam" id="PF18962">
    <property type="entry name" value="Por_Secre_tail"/>
    <property type="match status" value="1"/>
</dbReference>
<comment type="similarity">
    <text evidence="1">Belongs to the peptidase S8 family.</text>
</comment>
<dbReference type="InterPro" id="IPR023828">
    <property type="entry name" value="Peptidase_S8_Ser-AS"/>
</dbReference>
<dbReference type="AlphaFoldDB" id="A0A0F9CNL4"/>
<protein>
    <recommendedName>
        <fullName evidence="8">Peptidase S8/S53 domain-containing protein</fullName>
    </recommendedName>
</protein>
<dbReference type="PANTHER" id="PTHR43806:SF67">
    <property type="entry name" value="EGF-LIKE DOMAIN-CONTAINING PROTEIN"/>
    <property type="match status" value="1"/>
</dbReference>
<evidence type="ECO:0000259" key="5">
    <source>
        <dbReference type="Pfam" id="PF00082"/>
    </source>
</evidence>
<dbReference type="GO" id="GO:0004252">
    <property type="term" value="F:serine-type endopeptidase activity"/>
    <property type="evidence" value="ECO:0007669"/>
    <property type="project" value="InterPro"/>
</dbReference>
<dbReference type="GO" id="GO:0006508">
    <property type="term" value="P:proteolysis"/>
    <property type="evidence" value="ECO:0007669"/>
    <property type="project" value="UniProtKB-KW"/>
</dbReference>
<feature type="domain" description="Secretion system C-terminal sorting" evidence="6">
    <location>
        <begin position="269"/>
        <end position="335"/>
    </location>
</feature>
<dbReference type="EMBL" id="LAZR01035246">
    <property type="protein sequence ID" value="KKL28022.1"/>
    <property type="molecule type" value="Genomic_DNA"/>
</dbReference>
<keyword evidence="3" id="KW-0378">Hydrolase</keyword>
<dbReference type="NCBIfam" id="TIGR04183">
    <property type="entry name" value="Por_Secre_tail"/>
    <property type="match status" value="1"/>
</dbReference>
<dbReference type="SUPFAM" id="SSF52743">
    <property type="entry name" value="Subtilisin-like"/>
    <property type="match status" value="1"/>
</dbReference>
<feature type="non-terminal residue" evidence="7">
    <location>
        <position position="1"/>
    </location>
</feature>
<dbReference type="PANTHER" id="PTHR43806">
    <property type="entry name" value="PEPTIDASE S8"/>
    <property type="match status" value="1"/>
</dbReference>
<dbReference type="InterPro" id="IPR000209">
    <property type="entry name" value="Peptidase_S8/S53_dom"/>
</dbReference>
<evidence type="ECO:0000256" key="1">
    <source>
        <dbReference type="ARBA" id="ARBA00011073"/>
    </source>
</evidence>
<comment type="caution">
    <text evidence="7">The sequence shown here is derived from an EMBL/GenBank/DDBJ whole genome shotgun (WGS) entry which is preliminary data.</text>
</comment>
<evidence type="ECO:0000256" key="3">
    <source>
        <dbReference type="ARBA" id="ARBA00022801"/>
    </source>
</evidence>
<dbReference type="Gene3D" id="3.40.50.200">
    <property type="entry name" value="Peptidase S8/S53 domain"/>
    <property type="match status" value="1"/>
</dbReference>
<accession>A0A0F9CNL4</accession>
<evidence type="ECO:0000256" key="4">
    <source>
        <dbReference type="ARBA" id="ARBA00022825"/>
    </source>
</evidence>
<dbReference type="InterPro" id="IPR050131">
    <property type="entry name" value="Peptidase_S8_subtilisin-like"/>
</dbReference>
<evidence type="ECO:0000256" key="2">
    <source>
        <dbReference type="ARBA" id="ARBA00022670"/>
    </source>
</evidence>
<dbReference type="InterPro" id="IPR026444">
    <property type="entry name" value="Secre_tail"/>
</dbReference>
<organism evidence="7">
    <name type="scientific">marine sediment metagenome</name>
    <dbReference type="NCBI Taxonomy" id="412755"/>
    <lineage>
        <taxon>unclassified sequences</taxon>
        <taxon>metagenomes</taxon>
        <taxon>ecological metagenomes</taxon>
    </lineage>
</organism>
<dbReference type="Pfam" id="PF00082">
    <property type="entry name" value="Peptidase_S8"/>
    <property type="match status" value="1"/>
</dbReference>
<reference evidence="7" key="1">
    <citation type="journal article" date="2015" name="Nature">
        <title>Complex archaea that bridge the gap between prokaryotes and eukaryotes.</title>
        <authorList>
            <person name="Spang A."/>
            <person name="Saw J.H."/>
            <person name="Jorgensen S.L."/>
            <person name="Zaremba-Niedzwiedzka K."/>
            <person name="Martijn J."/>
            <person name="Lind A.E."/>
            <person name="van Eijk R."/>
            <person name="Schleper C."/>
            <person name="Guy L."/>
            <person name="Ettema T.J."/>
        </authorList>
    </citation>
    <scope>NUCLEOTIDE SEQUENCE</scope>
</reference>
<evidence type="ECO:0008006" key="8">
    <source>
        <dbReference type="Google" id="ProtNLM"/>
    </source>
</evidence>
<dbReference type="PROSITE" id="PS51892">
    <property type="entry name" value="SUBTILASE"/>
    <property type="match status" value="1"/>
</dbReference>
<proteinExistence type="inferred from homology"/>
<dbReference type="PROSITE" id="PS00138">
    <property type="entry name" value="SUBTILASE_SER"/>
    <property type="match status" value="1"/>
</dbReference>
<sequence length="345" mass="36941">YVEPDSNFFFGGNGSHGTNVLSTMGGDVPGQFRGSAPKASYYLMQTEDTWTEFRIEEANWLAGAELADSLGADVINTSLGYSVGFSDELHNYTYSEMDGKTTLVTRAAQMAATKGIAVVTSAGNSGRPENPWVYITAPSDGDSVLAIGAVDAFGYRAVFSSRGPSADGRIKPDVMAQGVQTWLIRSSGLVSQGNGTSFSSPVTAGLVACLWQKNRDISNYQLIESIRSSGSLNPYPDSLYGYGIPNFSLANDIITGNELIVFSSPTLTIFPNPALDHITISANQYPPGVSTYEIYDIRGRRITGGKIVTFPKKNTPIPIQFLSEGSYVIVVSSAGRVARGMFIKL</sequence>
<dbReference type="InterPro" id="IPR036852">
    <property type="entry name" value="Peptidase_S8/S53_dom_sf"/>
</dbReference>
<gene>
    <name evidence="7" type="ORF">LCGC14_2379320</name>
</gene>
<evidence type="ECO:0000259" key="6">
    <source>
        <dbReference type="Pfam" id="PF18962"/>
    </source>
</evidence>
<keyword evidence="4" id="KW-0720">Serine protease</keyword>